<dbReference type="InterPro" id="IPR050126">
    <property type="entry name" value="Ap4A_hydrolase"/>
</dbReference>
<evidence type="ECO:0000313" key="4">
    <source>
        <dbReference type="Proteomes" id="UP000428328"/>
    </source>
</evidence>
<dbReference type="SUPFAM" id="SSF56300">
    <property type="entry name" value="Metallo-dependent phosphatases"/>
    <property type="match status" value="1"/>
</dbReference>
<dbReference type="InterPro" id="IPR029052">
    <property type="entry name" value="Metallo-depent_PP-like"/>
</dbReference>
<dbReference type="AlphaFoldDB" id="A0A6I6JB85"/>
<dbReference type="GO" id="GO:0016791">
    <property type="term" value="F:phosphatase activity"/>
    <property type="evidence" value="ECO:0007669"/>
    <property type="project" value="TreeGrafter"/>
</dbReference>
<evidence type="ECO:0000313" key="3">
    <source>
        <dbReference type="EMBL" id="QGY39331.1"/>
    </source>
</evidence>
<keyword evidence="4" id="KW-1185">Reference proteome</keyword>
<gene>
    <name evidence="3" type="ORF">GM415_04085</name>
</gene>
<organism evidence="3 4">
    <name type="scientific">Pseudodesulfovibrio cashew</name>
    <dbReference type="NCBI Taxonomy" id="2678688"/>
    <lineage>
        <taxon>Bacteria</taxon>
        <taxon>Pseudomonadati</taxon>
        <taxon>Thermodesulfobacteriota</taxon>
        <taxon>Desulfovibrionia</taxon>
        <taxon>Desulfovibrionales</taxon>
        <taxon>Desulfovibrionaceae</taxon>
    </lineage>
</organism>
<dbReference type="InterPro" id="IPR024654">
    <property type="entry name" value="Calcineurin-like_PHP_lpxH"/>
</dbReference>
<comment type="similarity">
    <text evidence="1">Belongs to the metallophosphoesterase superfamily. YfcE family.</text>
</comment>
<dbReference type="PANTHER" id="PTHR42850:SF2">
    <property type="entry name" value="BLL5683 PROTEIN"/>
    <property type="match status" value="1"/>
</dbReference>
<dbReference type="KEGG" id="psel:GM415_04085"/>
<reference evidence="3 4" key="1">
    <citation type="submission" date="2019-11" db="EMBL/GenBank/DDBJ databases">
        <authorList>
            <person name="Zheng R.K."/>
            <person name="Sun C.M."/>
        </authorList>
    </citation>
    <scope>NUCLEOTIDE SEQUENCE [LARGE SCALE GENOMIC DNA]</scope>
    <source>
        <strain evidence="3 4">SRB007</strain>
    </source>
</reference>
<evidence type="ECO:0000256" key="1">
    <source>
        <dbReference type="ARBA" id="ARBA00008950"/>
    </source>
</evidence>
<dbReference type="Pfam" id="PF12850">
    <property type="entry name" value="Metallophos_2"/>
    <property type="match status" value="1"/>
</dbReference>
<dbReference type="InterPro" id="IPR011152">
    <property type="entry name" value="Pesterase_MJ0912"/>
</dbReference>
<protein>
    <submittedName>
        <fullName evidence="3">Metallophosphoesterase</fullName>
    </submittedName>
</protein>
<feature type="domain" description="Calcineurin-like phosphoesterase" evidence="2">
    <location>
        <begin position="7"/>
        <end position="185"/>
    </location>
</feature>
<name>A0A6I6JB85_9BACT</name>
<dbReference type="Proteomes" id="UP000428328">
    <property type="component" value="Chromosome"/>
</dbReference>
<dbReference type="EMBL" id="CP046400">
    <property type="protein sequence ID" value="QGY39331.1"/>
    <property type="molecule type" value="Genomic_DNA"/>
</dbReference>
<dbReference type="GO" id="GO:0005737">
    <property type="term" value="C:cytoplasm"/>
    <property type="evidence" value="ECO:0007669"/>
    <property type="project" value="TreeGrafter"/>
</dbReference>
<dbReference type="PANTHER" id="PTHR42850">
    <property type="entry name" value="METALLOPHOSPHOESTERASE"/>
    <property type="match status" value="1"/>
</dbReference>
<evidence type="ECO:0000259" key="2">
    <source>
        <dbReference type="Pfam" id="PF12850"/>
    </source>
</evidence>
<dbReference type="Gene3D" id="3.60.21.10">
    <property type="match status" value="1"/>
</dbReference>
<accession>A0A6I6JB85</accession>
<proteinExistence type="inferred from homology"/>
<sequence length="248" mass="26633">MMTHPFLAVLADIHGNSLALRAVLDDAARRGADRLVNLGDTFYGPLDPGGTWDLLKDLDMPAILGNQDRVLLENGPEWASVPTFRATMDAIGEAGLDWLRSLSPTLVMDSVLLCHGTPANDTAYLLEDVSTGLPVPRNCEEIGKDLKAGAEGCSLVLAGHSHLQGETVCGGVTVVNPGSVGLPAYDDDTPPHAMASGSPHARYALIYREEQGWRTEFVAVRYDWEQAAAMAARNGREDWAGWLRTGLA</sequence>
<dbReference type="PIRSF" id="PIRSF000883">
    <property type="entry name" value="Pesterase_MJ0912"/>
    <property type="match status" value="1"/>
</dbReference>